<dbReference type="InterPro" id="IPR013966">
    <property type="entry name" value="Spc34"/>
</dbReference>
<dbReference type="OrthoDB" id="10016597at2759"/>
<dbReference type="STRING" id="2070753.A0A3A2ZLL7"/>
<keyword evidence="12" id="KW-0175">Coiled coil</keyword>
<keyword evidence="9" id="KW-0498">Mitosis</keyword>
<feature type="region of interest" description="Disordered" evidence="19">
    <location>
        <begin position="225"/>
        <end position="247"/>
    </location>
</feature>
<keyword evidence="7" id="KW-0132">Cell division</keyword>
<gene>
    <name evidence="20" type="ORF">PHISCL_04446</name>
</gene>
<keyword evidence="5" id="KW-0158">Chromosome</keyword>
<keyword evidence="13" id="KW-0206">Cytoskeleton</keyword>
<comment type="caution">
    <text evidence="20">The sequence shown here is derived from an EMBL/GenBank/DDBJ whole genome shotgun (WGS) entry which is preliminary data.</text>
</comment>
<comment type="subcellular location">
    <subcellularLocation>
        <location evidence="3">Chromosome</location>
        <location evidence="3">Centromere</location>
        <location evidence="3">Kinetochore</location>
    </subcellularLocation>
    <subcellularLocation>
        <location evidence="2">Cytoplasm</location>
        <location evidence="2">Cytoskeleton</location>
        <location evidence="2">Spindle</location>
    </subcellularLocation>
    <subcellularLocation>
        <location evidence="1">Nucleus</location>
    </subcellularLocation>
</comment>
<proteinExistence type="inferred from homology"/>
<evidence type="ECO:0000313" key="20">
    <source>
        <dbReference type="EMBL" id="RJE23193.1"/>
    </source>
</evidence>
<evidence type="ECO:0000313" key="21">
    <source>
        <dbReference type="Proteomes" id="UP000266188"/>
    </source>
</evidence>
<dbReference type="Pfam" id="PF08657">
    <property type="entry name" value="DASH_Spc34"/>
    <property type="match status" value="2"/>
</dbReference>
<evidence type="ECO:0000256" key="9">
    <source>
        <dbReference type="ARBA" id="ARBA00022776"/>
    </source>
</evidence>
<evidence type="ECO:0000256" key="12">
    <source>
        <dbReference type="ARBA" id="ARBA00023054"/>
    </source>
</evidence>
<comment type="similarity">
    <text evidence="4">Belongs to the DASH complex SPC34 family.</text>
</comment>
<reference evidence="21" key="1">
    <citation type="submission" date="2017-02" db="EMBL/GenBank/DDBJ databases">
        <authorList>
            <person name="Tafer H."/>
            <person name="Lopandic K."/>
        </authorList>
    </citation>
    <scope>NUCLEOTIDE SEQUENCE [LARGE SCALE GENOMIC DNA]</scope>
    <source>
        <strain evidence="21">CBS 366.77</strain>
    </source>
</reference>
<evidence type="ECO:0000256" key="4">
    <source>
        <dbReference type="ARBA" id="ARBA00008491"/>
    </source>
</evidence>
<keyword evidence="6" id="KW-0963">Cytoplasm</keyword>
<evidence type="ECO:0000256" key="2">
    <source>
        <dbReference type="ARBA" id="ARBA00004186"/>
    </source>
</evidence>
<evidence type="ECO:0000256" key="10">
    <source>
        <dbReference type="ARBA" id="ARBA00022829"/>
    </source>
</evidence>
<evidence type="ECO:0000256" key="17">
    <source>
        <dbReference type="ARBA" id="ARBA00044112"/>
    </source>
</evidence>
<keyword evidence="21" id="KW-1185">Reference proteome</keyword>
<feature type="region of interest" description="Disordered" evidence="19">
    <location>
        <begin position="55"/>
        <end position="93"/>
    </location>
</feature>
<evidence type="ECO:0000256" key="6">
    <source>
        <dbReference type="ARBA" id="ARBA00022490"/>
    </source>
</evidence>
<dbReference type="Proteomes" id="UP000266188">
    <property type="component" value="Unassembled WGS sequence"/>
</dbReference>
<keyword evidence="10" id="KW-0159">Chromosome partition</keyword>
<keyword evidence="15" id="KW-0131">Cell cycle</keyword>
<accession>A0A3A2ZLL7</accession>
<evidence type="ECO:0000256" key="7">
    <source>
        <dbReference type="ARBA" id="ARBA00022618"/>
    </source>
</evidence>
<protein>
    <recommendedName>
        <fullName evidence="17">DASH complex subunit SPC34</fullName>
    </recommendedName>
    <alternativeName>
        <fullName evidence="18">Outer kinetochore protein SPC34</fullName>
    </alternativeName>
</protein>
<evidence type="ECO:0000256" key="13">
    <source>
        <dbReference type="ARBA" id="ARBA00023212"/>
    </source>
</evidence>
<evidence type="ECO:0000256" key="8">
    <source>
        <dbReference type="ARBA" id="ARBA00022701"/>
    </source>
</evidence>
<dbReference type="GO" id="GO:0051301">
    <property type="term" value="P:cell division"/>
    <property type="evidence" value="ECO:0007669"/>
    <property type="project" value="UniProtKB-KW"/>
</dbReference>
<keyword evidence="16" id="KW-0137">Centromere</keyword>
<name>A0A3A2ZLL7_9EURO</name>
<keyword evidence="8" id="KW-0493">Microtubule</keyword>
<dbReference type="EMBL" id="MVGC01000131">
    <property type="protein sequence ID" value="RJE23193.1"/>
    <property type="molecule type" value="Genomic_DNA"/>
</dbReference>
<evidence type="ECO:0000256" key="15">
    <source>
        <dbReference type="ARBA" id="ARBA00023306"/>
    </source>
</evidence>
<evidence type="ECO:0000256" key="18">
    <source>
        <dbReference type="ARBA" id="ARBA00044346"/>
    </source>
</evidence>
<evidence type="ECO:0000256" key="16">
    <source>
        <dbReference type="ARBA" id="ARBA00023328"/>
    </source>
</evidence>
<dbReference type="GO" id="GO:0042729">
    <property type="term" value="C:DASH complex"/>
    <property type="evidence" value="ECO:0007669"/>
    <property type="project" value="InterPro"/>
</dbReference>
<keyword evidence="11" id="KW-0995">Kinetochore</keyword>
<evidence type="ECO:0000256" key="3">
    <source>
        <dbReference type="ARBA" id="ARBA00004629"/>
    </source>
</evidence>
<dbReference type="AlphaFoldDB" id="A0A3A2ZLL7"/>
<evidence type="ECO:0000256" key="11">
    <source>
        <dbReference type="ARBA" id="ARBA00022838"/>
    </source>
</evidence>
<evidence type="ECO:0000256" key="1">
    <source>
        <dbReference type="ARBA" id="ARBA00004123"/>
    </source>
</evidence>
<dbReference type="GO" id="GO:0005876">
    <property type="term" value="C:spindle microtubule"/>
    <property type="evidence" value="ECO:0007669"/>
    <property type="project" value="InterPro"/>
</dbReference>
<keyword evidence="14" id="KW-0539">Nucleus</keyword>
<sequence length="247" mass="27583">MGLLDNHLEQIALSSNAIAELPFPPPRIFTTALLGPHDITALIRDTEAHERALFQIDPSAKSAESSQRRSTRRGTQFQSDKEKESMASRIYSARNNRNQSAVARVLGSDMMEEIKRSAGSISREPRGEVNIDILLRGAEILCGVYPVAGAQEKIASLRYRHELISNSLAKLEDRVAENASELERMSQSYGNDYDDYGAEGTAQSDTIDITDDDIQRELDEIKELEQKKQTLEDRVSGMERDLGGLMR</sequence>
<organism evidence="20 21">
    <name type="scientific">Aspergillus sclerotialis</name>
    <dbReference type="NCBI Taxonomy" id="2070753"/>
    <lineage>
        <taxon>Eukaryota</taxon>
        <taxon>Fungi</taxon>
        <taxon>Dikarya</taxon>
        <taxon>Ascomycota</taxon>
        <taxon>Pezizomycotina</taxon>
        <taxon>Eurotiomycetes</taxon>
        <taxon>Eurotiomycetidae</taxon>
        <taxon>Eurotiales</taxon>
        <taxon>Aspergillaceae</taxon>
        <taxon>Aspergillus</taxon>
        <taxon>Aspergillus subgen. Polypaecilum</taxon>
    </lineage>
</organism>
<evidence type="ECO:0000256" key="19">
    <source>
        <dbReference type="SAM" id="MobiDB-lite"/>
    </source>
</evidence>
<dbReference type="GO" id="GO:0008608">
    <property type="term" value="P:attachment of spindle microtubules to kinetochore"/>
    <property type="evidence" value="ECO:0007669"/>
    <property type="project" value="InterPro"/>
</dbReference>
<evidence type="ECO:0000256" key="5">
    <source>
        <dbReference type="ARBA" id="ARBA00022454"/>
    </source>
</evidence>
<evidence type="ECO:0000256" key="14">
    <source>
        <dbReference type="ARBA" id="ARBA00023242"/>
    </source>
</evidence>